<comment type="subcellular location">
    <subcellularLocation>
        <location evidence="9">Mitochondrion</location>
    </subcellularLocation>
    <subcellularLocation>
        <location evidence="9">Mitochondrion inner membrane</location>
    </subcellularLocation>
</comment>
<dbReference type="PANTHER" id="PTHR12733:SF3">
    <property type="entry name" value="ATP SYNTHASE F(0) COMPLEX SUBUNIT B1, MITOCHONDRIAL"/>
    <property type="match status" value="1"/>
</dbReference>
<evidence type="ECO:0000313" key="11">
    <source>
        <dbReference type="Proteomes" id="UP001163046"/>
    </source>
</evidence>
<dbReference type="Pfam" id="PF05405">
    <property type="entry name" value="Mt_ATP-synt_B"/>
    <property type="match status" value="1"/>
</dbReference>
<accession>A0A9X0CYN7</accession>
<comment type="function">
    <text evidence="9">Subunit b, of the mitochondrial membrane ATP synthase complex (F(1)F(0) ATP synthase or Complex V) that produces ATP from ADP in the presence of a proton gradient across the membrane which is generated by electron transport complexes of the respiratory chain. ATP synthase complex consist of a soluble F(1) head domain - the catalytic core - and a membrane F(1) domain - the membrane proton channel. These two domains are linked by a central stalk rotating inside the F(1) region and a stationary peripheral stalk. During catalysis, ATP synthesis in the catalytic domain of F(1) is coupled via a rotary mechanism of the central stalk subunits to proton translocation. In vivo, can only synthesize ATP although its ATP hydrolase activity can be activated artificially in vitro. Part of the complex F(0) domain. Part of the complex F(0) domain and the peripheric stalk, which acts as a stator to hold the catalytic alpha(3)beta(3) subcomplex and subunit a/ATP6 static relative to the rotary elements.</text>
</comment>
<dbReference type="GO" id="GO:0046933">
    <property type="term" value="F:proton-transporting ATP synthase activity, rotational mechanism"/>
    <property type="evidence" value="ECO:0007669"/>
    <property type="project" value="TreeGrafter"/>
</dbReference>
<comment type="subunit">
    <text evidence="9">F-type ATPases have 2 components, CF(1) - the catalytic core - and CF(0) - the membrane proton channel. CF(1) and CF(0) have multiple subunits.</text>
</comment>
<dbReference type="PANTHER" id="PTHR12733">
    <property type="entry name" value="MITOCHONDRIAL ATP SYNTHASE B CHAIN"/>
    <property type="match status" value="1"/>
</dbReference>
<evidence type="ECO:0000256" key="4">
    <source>
        <dbReference type="ARBA" id="ARBA00022781"/>
    </source>
</evidence>
<sequence>MISRLRLATRIGGAARLLAHARPSIPATTRLMCQVPQKEETPEFGQFFRDISGLLKDKTGETGHKLLAAGLLTYVLSKEILIIHDETLLGAVMFATVYAIYRKVSQPVADYLDARSQEILDLFNEGRNREIDALKKGIEEDKKIEYMLTTRTDIVEIMRENNAMALELEYRNRLHEVAREVKKRMDYQSEIEIFKRKVEQEHMVDWMEREVVKSISPQLEKDSVSQCIKDLKDLKAMAVA</sequence>
<keyword evidence="5 9" id="KW-0999">Mitochondrion inner membrane</keyword>
<evidence type="ECO:0000256" key="3">
    <source>
        <dbReference type="ARBA" id="ARBA00022547"/>
    </source>
</evidence>
<dbReference type="Gene3D" id="1.20.5.2210">
    <property type="match status" value="1"/>
</dbReference>
<evidence type="ECO:0000256" key="7">
    <source>
        <dbReference type="ARBA" id="ARBA00023128"/>
    </source>
</evidence>
<name>A0A9X0CYN7_9CNID</name>
<keyword evidence="6 9" id="KW-0406">Ion transport</keyword>
<evidence type="ECO:0000256" key="6">
    <source>
        <dbReference type="ARBA" id="ARBA00023065"/>
    </source>
</evidence>
<protein>
    <recommendedName>
        <fullName evidence="9">ATP synthase subunit b</fullName>
    </recommendedName>
</protein>
<keyword evidence="11" id="KW-1185">Reference proteome</keyword>
<evidence type="ECO:0000256" key="2">
    <source>
        <dbReference type="ARBA" id="ARBA00022448"/>
    </source>
</evidence>
<organism evidence="10 11">
    <name type="scientific">Desmophyllum pertusum</name>
    <dbReference type="NCBI Taxonomy" id="174260"/>
    <lineage>
        <taxon>Eukaryota</taxon>
        <taxon>Metazoa</taxon>
        <taxon>Cnidaria</taxon>
        <taxon>Anthozoa</taxon>
        <taxon>Hexacorallia</taxon>
        <taxon>Scleractinia</taxon>
        <taxon>Caryophylliina</taxon>
        <taxon>Caryophylliidae</taxon>
        <taxon>Desmophyllum</taxon>
    </lineage>
</organism>
<keyword evidence="2 9" id="KW-0813">Transport</keyword>
<dbReference type="AlphaFoldDB" id="A0A9X0CYN7"/>
<dbReference type="OrthoDB" id="67388at2759"/>
<evidence type="ECO:0000256" key="8">
    <source>
        <dbReference type="ARBA" id="ARBA00023136"/>
    </source>
</evidence>
<dbReference type="SUPFAM" id="SSF161060">
    <property type="entry name" value="ATP synthase B chain-like"/>
    <property type="match status" value="1"/>
</dbReference>
<dbReference type="Proteomes" id="UP001163046">
    <property type="component" value="Unassembled WGS sequence"/>
</dbReference>
<comment type="caution">
    <text evidence="10">The sequence shown here is derived from an EMBL/GenBank/DDBJ whole genome shotgun (WGS) entry which is preliminary data.</text>
</comment>
<evidence type="ECO:0000313" key="10">
    <source>
        <dbReference type="EMBL" id="KAJ7379228.1"/>
    </source>
</evidence>
<keyword evidence="8 9" id="KW-0472">Membrane</keyword>
<reference evidence="10" key="1">
    <citation type="submission" date="2023-01" db="EMBL/GenBank/DDBJ databases">
        <title>Genome assembly of the deep-sea coral Lophelia pertusa.</title>
        <authorList>
            <person name="Herrera S."/>
            <person name="Cordes E."/>
        </authorList>
    </citation>
    <scope>NUCLEOTIDE SEQUENCE</scope>
    <source>
        <strain evidence="10">USNM1676648</strain>
        <tissue evidence="10">Polyp</tissue>
    </source>
</reference>
<dbReference type="InterPro" id="IPR013837">
    <property type="entry name" value="ATP_synth_F0_suB"/>
</dbReference>
<gene>
    <name evidence="10" type="primary">ATP5F1</name>
    <name evidence="10" type="ORF">OS493_017737</name>
</gene>
<keyword evidence="7 9" id="KW-0496">Mitochondrion</keyword>
<dbReference type="EMBL" id="MU826359">
    <property type="protein sequence ID" value="KAJ7379228.1"/>
    <property type="molecule type" value="Genomic_DNA"/>
</dbReference>
<keyword evidence="3 9" id="KW-0138">CF(0)</keyword>
<dbReference type="GO" id="GO:0005743">
    <property type="term" value="C:mitochondrial inner membrane"/>
    <property type="evidence" value="ECO:0007669"/>
    <property type="project" value="UniProtKB-SubCell"/>
</dbReference>
<dbReference type="GO" id="GO:0045259">
    <property type="term" value="C:proton-transporting ATP synthase complex"/>
    <property type="evidence" value="ECO:0007669"/>
    <property type="project" value="UniProtKB-KW"/>
</dbReference>
<comment type="similarity">
    <text evidence="1 9">Belongs to the eukaryotic ATPase B chain family.</text>
</comment>
<keyword evidence="4 9" id="KW-0375">Hydrogen ion transport</keyword>
<evidence type="ECO:0000256" key="1">
    <source>
        <dbReference type="ARBA" id="ARBA00007479"/>
    </source>
</evidence>
<proteinExistence type="inferred from homology"/>
<dbReference type="InterPro" id="IPR008688">
    <property type="entry name" value="ATP_synth_Bsub_B/MI25"/>
</dbReference>
<evidence type="ECO:0000256" key="9">
    <source>
        <dbReference type="RuleBase" id="RU368017"/>
    </source>
</evidence>
<evidence type="ECO:0000256" key="5">
    <source>
        <dbReference type="ARBA" id="ARBA00022792"/>
    </source>
</evidence>